<accession>A0ABP5MR89</accession>
<feature type="chain" id="PRO_5045085575" evidence="2">
    <location>
        <begin position="21"/>
        <end position="248"/>
    </location>
</feature>
<evidence type="ECO:0000313" key="3">
    <source>
        <dbReference type="EMBL" id="GAA2175331.1"/>
    </source>
</evidence>
<comment type="caution">
    <text evidence="3">The sequence shown here is derived from an EMBL/GenBank/DDBJ whole genome shotgun (WGS) entry which is preliminary data.</text>
</comment>
<evidence type="ECO:0000313" key="4">
    <source>
        <dbReference type="Proteomes" id="UP001501599"/>
    </source>
</evidence>
<sequence length="248" mass="24845">MLRIRPVAIPLLVVASLALAACATGTTEADSAASPSPSASPESSPSPSASTEPTPSPSSEPWQRVEAPDGATWTMPSDWTATDTTSENEVGTVVGMDVQDETGATVLSYFHDLGGLGGIGGACSTQHPQEVLAATPSDAGLSSPDGVGFSDAAYAIEQPAGGVVLTIGVLPDSALDAQPNCLVYNVGSHPDGGMTSFATAFSSGVPAEGGDQQGTAWSFPTFDDAQAYVDSDEGQTLLLVAASLSLVG</sequence>
<keyword evidence="2" id="KW-0732">Signal</keyword>
<feature type="region of interest" description="Disordered" evidence="1">
    <location>
        <begin position="25"/>
        <end position="88"/>
    </location>
</feature>
<keyword evidence="4" id="KW-1185">Reference proteome</keyword>
<protein>
    <submittedName>
        <fullName evidence="3">Uncharacterized protein</fullName>
    </submittedName>
</protein>
<feature type="compositionally biased region" description="Polar residues" evidence="1">
    <location>
        <begin position="74"/>
        <end position="88"/>
    </location>
</feature>
<gene>
    <name evidence="3" type="ORF">GCM10009846_24780</name>
</gene>
<name>A0ABP5MR89_9MICO</name>
<feature type="compositionally biased region" description="Low complexity" evidence="1">
    <location>
        <begin position="25"/>
        <end position="61"/>
    </location>
</feature>
<dbReference type="Proteomes" id="UP001501599">
    <property type="component" value="Unassembled WGS sequence"/>
</dbReference>
<evidence type="ECO:0000256" key="1">
    <source>
        <dbReference type="SAM" id="MobiDB-lite"/>
    </source>
</evidence>
<dbReference type="RefSeq" id="WP_344344108.1">
    <property type="nucleotide sequence ID" value="NZ_BAAAQT010000008.1"/>
</dbReference>
<evidence type="ECO:0000256" key="2">
    <source>
        <dbReference type="SAM" id="SignalP"/>
    </source>
</evidence>
<organism evidence="3 4">
    <name type="scientific">Agrococcus versicolor</name>
    <dbReference type="NCBI Taxonomy" id="501482"/>
    <lineage>
        <taxon>Bacteria</taxon>
        <taxon>Bacillati</taxon>
        <taxon>Actinomycetota</taxon>
        <taxon>Actinomycetes</taxon>
        <taxon>Micrococcales</taxon>
        <taxon>Microbacteriaceae</taxon>
        <taxon>Agrococcus</taxon>
    </lineage>
</organism>
<reference evidence="4" key="1">
    <citation type="journal article" date="2019" name="Int. J. Syst. Evol. Microbiol.">
        <title>The Global Catalogue of Microorganisms (GCM) 10K type strain sequencing project: providing services to taxonomists for standard genome sequencing and annotation.</title>
        <authorList>
            <consortium name="The Broad Institute Genomics Platform"/>
            <consortium name="The Broad Institute Genome Sequencing Center for Infectious Disease"/>
            <person name="Wu L."/>
            <person name="Ma J."/>
        </authorList>
    </citation>
    <scope>NUCLEOTIDE SEQUENCE [LARGE SCALE GENOMIC DNA]</scope>
    <source>
        <strain evidence="4">JCM 16026</strain>
    </source>
</reference>
<proteinExistence type="predicted"/>
<dbReference type="PROSITE" id="PS51257">
    <property type="entry name" value="PROKAR_LIPOPROTEIN"/>
    <property type="match status" value="1"/>
</dbReference>
<feature type="signal peptide" evidence="2">
    <location>
        <begin position="1"/>
        <end position="20"/>
    </location>
</feature>
<dbReference type="EMBL" id="BAAAQT010000008">
    <property type="protein sequence ID" value="GAA2175331.1"/>
    <property type="molecule type" value="Genomic_DNA"/>
</dbReference>